<protein>
    <recommendedName>
        <fullName evidence="1">Protein kinase domain-containing protein</fullName>
    </recommendedName>
</protein>
<dbReference type="InterPro" id="IPR001245">
    <property type="entry name" value="Ser-Thr/Tyr_kinase_cat_dom"/>
</dbReference>
<dbReference type="Proteomes" id="UP001190700">
    <property type="component" value="Unassembled WGS sequence"/>
</dbReference>
<organism evidence="2 3">
    <name type="scientific">Cymbomonas tetramitiformis</name>
    <dbReference type="NCBI Taxonomy" id="36881"/>
    <lineage>
        <taxon>Eukaryota</taxon>
        <taxon>Viridiplantae</taxon>
        <taxon>Chlorophyta</taxon>
        <taxon>Pyramimonadophyceae</taxon>
        <taxon>Pyramimonadales</taxon>
        <taxon>Pyramimonadaceae</taxon>
        <taxon>Cymbomonas</taxon>
    </lineage>
</organism>
<dbReference type="InterPro" id="IPR050167">
    <property type="entry name" value="Ser_Thr_protein_kinase"/>
</dbReference>
<dbReference type="Gene3D" id="1.10.510.10">
    <property type="entry name" value="Transferase(Phosphotransferase) domain 1"/>
    <property type="match status" value="1"/>
</dbReference>
<evidence type="ECO:0000313" key="3">
    <source>
        <dbReference type="Proteomes" id="UP001190700"/>
    </source>
</evidence>
<reference evidence="2 3" key="1">
    <citation type="journal article" date="2015" name="Genome Biol. Evol.">
        <title>Comparative Genomics of a Bacterivorous Green Alga Reveals Evolutionary Causalities and Consequences of Phago-Mixotrophic Mode of Nutrition.</title>
        <authorList>
            <person name="Burns J.A."/>
            <person name="Paasch A."/>
            <person name="Narechania A."/>
            <person name="Kim E."/>
        </authorList>
    </citation>
    <scope>NUCLEOTIDE SEQUENCE [LARGE SCALE GENOMIC DNA]</scope>
    <source>
        <strain evidence="2 3">PLY_AMNH</strain>
    </source>
</reference>
<sequence>MMALARRCKYEGMAGGGREWVELERAQGGERETTPRALRVKLLTDAALGMSHLHSKNVVHLDLKCQNLLVTGSKKNPRCKVADFGLSVQRQNNRRSLSTMKEMVGTPCFMAPEMVNFEGAKVDERVDVFSFGMVMWEALTARTPFEDWMDVPFSQIRIPIEMKENNLRPEVPSSCETDYRQLMEECWDGNKVKRPDFPEIAARLETMKQ</sequence>
<dbReference type="Pfam" id="PF07714">
    <property type="entry name" value="PK_Tyr_Ser-Thr"/>
    <property type="match status" value="1"/>
</dbReference>
<dbReference type="PROSITE" id="PS50011">
    <property type="entry name" value="PROTEIN_KINASE_DOM"/>
    <property type="match status" value="1"/>
</dbReference>
<dbReference type="AlphaFoldDB" id="A0AAE0BV73"/>
<name>A0AAE0BV73_9CHLO</name>
<dbReference type="InterPro" id="IPR000719">
    <property type="entry name" value="Prot_kinase_dom"/>
</dbReference>
<dbReference type="InterPro" id="IPR008271">
    <property type="entry name" value="Ser/Thr_kinase_AS"/>
</dbReference>
<dbReference type="GO" id="GO:0004672">
    <property type="term" value="F:protein kinase activity"/>
    <property type="evidence" value="ECO:0007669"/>
    <property type="project" value="InterPro"/>
</dbReference>
<dbReference type="PANTHER" id="PTHR23257">
    <property type="entry name" value="SERINE-THREONINE PROTEIN KINASE"/>
    <property type="match status" value="1"/>
</dbReference>
<dbReference type="GO" id="GO:0005524">
    <property type="term" value="F:ATP binding"/>
    <property type="evidence" value="ECO:0007669"/>
    <property type="project" value="InterPro"/>
</dbReference>
<accession>A0AAE0BV73</accession>
<feature type="domain" description="Protein kinase" evidence="1">
    <location>
        <begin position="1"/>
        <end position="207"/>
    </location>
</feature>
<dbReference type="SUPFAM" id="SSF56112">
    <property type="entry name" value="Protein kinase-like (PK-like)"/>
    <property type="match status" value="1"/>
</dbReference>
<evidence type="ECO:0000313" key="2">
    <source>
        <dbReference type="EMBL" id="KAK3242382.1"/>
    </source>
</evidence>
<evidence type="ECO:0000259" key="1">
    <source>
        <dbReference type="PROSITE" id="PS50011"/>
    </source>
</evidence>
<dbReference type="InterPro" id="IPR011009">
    <property type="entry name" value="Kinase-like_dom_sf"/>
</dbReference>
<dbReference type="SMART" id="SM00220">
    <property type="entry name" value="S_TKc"/>
    <property type="match status" value="1"/>
</dbReference>
<dbReference type="PROSITE" id="PS00108">
    <property type="entry name" value="PROTEIN_KINASE_ST"/>
    <property type="match status" value="1"/>
</dbReference>
<dbReference type="EMBL" id="LGRX02033185">
    <property type="protein sequence ID" value="KAK3242382.1"/>
    <property type="molecule type" value="Genomic_DNA"/>
</dbReference>
<dbReference type="GO" id="GO:0007165">
    <property type="term" value="P:signal transduction"/>
    <property type="evidence" value="ECO:0007669"/>
    <property type="project" value="TreeGrafter"/>
</dbReference>
<gene>
    <name evidence="2" type="ORF">CYMTET_47934</name>
</gene>
<dbReference type="GO" id="GO:0005737">
    <property type="term" value="C:cytoplasm"/>
    <property type="evidence" value="ECO:0007669"/>
    <property type="project" value="TreeGrafter"/>
</dbReference>
<proteinExistence type="predicted"/>
<keyword evidence="3" id="KW-1185">Reference proteome</keyword>
<comment type="caution">
    <text evidence="2">The sequence shown here is derived from an EMBL/GenBank/DDBJ whole genome shotgun (WGS) entry which is preliminary data.</text>
</comment>